<proteinExistence type="inferred from homology"/>
<evidence type="ECO:0000256" key="4">
    <source>
        <dbReference type="ARBA" id="ARBA00022839"/>
    </source>
</evidence>
<evidence type="ECO:0000313" key="12">
    <source>
        <dbReference type="Proteomes" id="UP001166402"/>
    </source>
</evidence>
<comment type="similarity">
    <text evidence="9">Belongs to the CRISPR-associated exonuclease Cas4 family.</text>
</comment>
<dbReference type="GO" id="GO:0004527">
    <property type="term" value="F:exonuclease activity"/>
    <property type="evidence" value="ECO:0007669"/>
    <property type="project" value="UniProtKB-KW"/>
</dbReference>
<dbReference type="EMBL" id="JAGGLT010000040">
    <property type="protein sequence ID" value="MBP2073266.1"/>
    <property type="molecule type" value="Genomic_DNA"/>
</dbReference>
<protein>
    <recommendedName>
        <fullName evidence="9">CRISPR-associated exonuclease Cas4</fullName>
        <ecNumber evidence="9">3.1.12.1</ecNumber>
    </recommendedName>
</protein>
<comment type="function">
    <text evidence="9">CRISPR (clustered regularly interspaced short palindromic repeat) is an adaptive immune system that provides protection against mobile genetic elements (viruses, transposable elements and conjugative plasmids). CRISPR clusters contain sequences complementary to antecedent mobile elements and target invading nucleic acids. CRISPR clusters are transcribed and processed into CRISPR RNA (crRNA).</text>
</comment>
<dbReference type="RefSeq" id="WP_209454901.1">
    <property type="nucleotide sequence ID" value="NZ_JAGGLT010000040.1"/>
</dbReference>
<comment type="cofactor">
    <cofactor evidence="9">
        <name>iron-sulfur cluster</name>
        <dbReference type="ChEBI" id="CHEBI:30408"/>
    </cofactor>
</comment>
<evidence type="ECO:0000256" key="6">
    <source>
        <dbReference type="ARBA" id="ARBA00023014"/>
    </source>
</evidence>
<dbReference type="Pfam" id="PF01930">
    <property type="entry name" value="Cas_Cas4"/>
    <property type="match status" value="1"/>
</dbReference>
<evidence type="ECO:0000256" key="5">
    <source>
        <dbReference type="ARBA" id="ARBA00023004"/>
    </source>
</evidence>
<keyword evidence="12" id="KW-1185">Reference proteome</keyword>
<dbReference type="PANTHER" id="PTHR37168:SF2">
    <property type="entry name" value="CRISPR-ASSOCIATED EXONUCLEASE CAS4"/>
    <property type="match status" value="1"/>
</dbReference>
<feature type="domain" description="DUF83" evidence="10">
    <location>
        <begin position="9"/>
        <end position="168"/>
    </location>
</feature>
<keyword evidence="4 9" id="KW-0269">Exonuclease</keyword>
<evidence type="ECO:0000256" key="8">
    <source>
        <dbReference type="ARBA" id="ARBA00023211"/>
    </source>
</evidence>
<evidence type="ECO:0000256" key="3">
    <source>
        <dbReference type="ARBA" id="ARBA00022801"/>
    </source>
</evidence>
<evidence type="ECO:0000256" key="7">
    <source>
        <dbReference type="ARBA" id="ARBA00023118"/>
    </source>
</evidence>
<accession>A0ABS4NHX3</accession>
<evidence type="ECO:0000259" key="10">
    <source>
        <dbReference type="Pfam" id="PF01930"/>
    </source>
</evidence>
<sequence>MNIDEKQINGTLIWYYYVCKREVWLMAHNIVADQDNEFLDLGRFIHEKSYDRDRKEISIGNIKLDVLKKNEEQLIVGEVKKSSKYAVSARMQLLFYLSKMRQMGVTAKGQLLFPEEKKREEVILDDTAIKEIENAEKAIYEIMNSDVPPKQIKIPFCKNCAYLEFCWS</sequence>
<gene>
    <name evidence="11" type="ORF">J2Z80_002818</name>
</gene>
<keyword evidence="8 9" id="KW-0464">Manganese</keyword>
<keyword evidence="2 9" id="KW-0479">Metal-binding</keyword>
<keyword evidence="1 9" id="KW-0540">Nuclease</keyword>
<keyword evidence="7 9" id="KW-0051">Antiviral defense</keyword>
<dbReference type="NCBIfam" id="TIGR00372">
    <property type="entry name" value="cas4"/>
    <property type="match status" value="1"/>
</dbReference>
<evidence type="ECO:0000256" key="1">
    <source>
        <dbReference type="ARBA" id="ARBA00022722"/>
    </source>
</evidence>
<dbReference type="EC" id="3.1.12.1" evidence="9"/>
<evidence type="ECO:0000313" key="11">
    <source>
        <dbReference type="EMBL" id="MBP2073266.1"/>
    </source>
</evidence>
<name>A0ABS4NHX3_9THEO</name>
<reference evidence="11" key="1">
    <citation type="submission" date="2021-03" db="EMBL/GenBank/DDBJ databases">
        <title>Genomic Encyclopedia of Type Strains, Phase IV (KMG-IV): sequencing the most valuable type-strain genomes for metagenomic binning, comparative biology and taxonomic classification.</title>
        <authorList>
            <person name="Goeker M."/>
        </authorList>
    </citation>
    <scope>NUCLEOTIDE SEQUENCE</scope>
    <source>
        <strain evidence="11">DSM 101588</strain>
    </source>
</reference>
<dbReference type="InterPro" id="IPR011604">
    <property type="entry name" value="PDDEXK-like_dom_sf"/>
</dbReference>
<dbReference type="PANTHER" id="PTHR37168">
    <property type="entry name" value="CRISPR-ASSOCIATED EXONUCLEASE CAS4"/>
    <property type="match status" value="1"/>
</dbReference>
<keyword evidence="3 9" id="KW-0378">Hydrolase</keyword>
<organism evidence="11 12">
    <name type="scientific">Thermoanaerobacterium butyriciformans</name>
    <dbReference type="NCBI Taxonomy" id="1702242"/>
    <lineage>
        <taxon>Bacteria</taxon>
        <taxon>Bacillati</taxon>
        <taxon>Bacillota</taxon>
        <taxon>Clostridia</taxon>
        <taxon>Thermoanaerobacterales</taxon>
        <taxon>Thermoanaerobacteraceae</taxon>
        <taxon>Thermoanaerobacterium</taxon>
    </lineage>
</organism>
<comment type="caution">
    <text evidence="11">The sequence shown here is derived from an EMBL/GenBank/DDBJ whole genome shotgun (WGS) entry which is preliminary data.</text>
</comment>
<keyword evidence="6 9" id="KW-0411">Iron-sulfur</keyword>
<comment type="cofactor">
    <cofactor evidence="9">
        <name>Mg(2+)</name>
        <dbReference type="ChEBI" id="CHEBI:18420"/>
    </cofactor>
    <cofactor evidence="9">
        <name>Mn(2+)</name>
        <dbReference type="ChEBI" id="CHEBI:29035"/>
    </cofactor>
    <text evidence="9">Mg(2+) or Mn(2+) required for ssDNA cleavage activity.</text>
</comment>
<dbReference type="InterPro" id="IPR022765">
    <property type="entry name" value="Dna2/Cas4_DUF83"/>
</dbReference>
<dbReference type="InterPro" id="IPR013343">
    <property type="entry name" value="CRISPR-assoc_prot_Cas4"/>
</dbReference>
<evidence type="ECO:0000256" key="2">
    <source>
        <dbReference type="ARBA" id="ARBA00022723"/>
    </source>
</evidence>
<dbReference type="Proteomes" id="UP001166402">
    <property type="component" value="Unassembled WGS sequence"/>
</dbReference>
<keyword evidence="5 9" id="KW-0408">Iron</keyword>
<evidence type="ECO:0000256" key="9">
    <source>
        <dbReference type="RuleBase" id="RU365022"/>
    </source>
</evidence>
<dbReference type="Gene3D" id="3.90.320.10">
    <property type="match status" value="1"/>
</dbReference>